<dbReference type="AlphaFoldDB" id="A0A0F9TGH8"/>
<dbReference type="SMART" id="SM00382">
    <property type="entry name" value="AAA"/>
    <property type="match status" value="1"/>
</dbReference>
<accession>A0A0F9TGH8</accession>
<dbReference type="GO" id="GO:0016887">
    <property type="term" value="F:ATP hydrolysis activity"/>
    <property type="evidence" value="ECO:0007669"/>
    <property type="project" value="InterPro"/>
</dbReference>
<dbReference type="GO" id="GO:0005524">
    <property type="term" value="F:ATP binding"/>
    <property type="evidence" value="ECO:0007669"/>
    <property type="project" value="UniProtKB-KW"/>
</dbReference>
<feature type="domain" description="ABC transporter" evidence="5">
    <location>
        <begin position="2"/>
        <end position="231"/>
    </location>
</feature>
<dbReference type="InterPro" id="IPR027417">
    <property type="entry name" value="P-loop_NTPase"/>
</dbReference>
<comment type="similarity">
    <text evidence="1">Belongs to the ABC transporter superfamily.</text>
</comment>
<dbReference type="CDD" id="cd03230">
    <property type="entry name" value="ABC_DR_subfamily_A"/>
    <property type="match status" value="1"/>
</dbReference>
<evidence type="ECO:0000256" key="4">
    <source>
        <dbReference type="ARBA" id="ARBA00022840"/>
    </source>
</evidence>
<reference evidence="6" key="1">
    <citation type="journal article" date="2015" name="Nature">
        <title>Complex archaea that bridge the gap between prokaryotes and eukaryotes.</title>
        <authorList>
            <person name="Spang A."/>
            <person name="Saw J.H."/>
            <person name="Jorgensen S.L."/>
            <person name="Zaremba-Niedzwiedzka K."/>
            <person name="Martijn J."/>
            <person name="Lind A.E."/>
            <person name="van Eijk R."/>
            <person name="Schleper C."/>
            <person name="Guy L."/>
            <person name="Ettema T.J."/>
        </authorList>
    </citation>
    <scope>NUCLEOTIDE SEQUENCE</scope>
</reference>
<dbReference type="EMBL" id="LAZR01001240">
    <property type="protein sequence ID" value="KKN48086.1"/>
    <property type="molecule type" value="Genomic_DNA"/>
</dbReference>
<evidence type="ECO:0000259" key="5">
    <source>
        <dbReference type="PROSITE" id="PS50893"/>
    </source>
</evidence>
<keyword evidence="2" id="KW-0813">Transport</keyword>
<evidence type="ECO:0000256" key="2">
    <source>
        <dbReference type="ARBA" id="ARBA00022448"/>
    </source>
</evidence>
<keyword evidence="3" id="KW-0547">Nucleotide-binding</keyword>
<protein>
    <recommendedName>
        <fullName evidence="5">ABC transporter domain-containing protein</fullName>
    </recommendedName>
</protein>
<name>A0A0F9TGH8_9ZZZZ</name>
<dbReference type="PANTHER" id="PTHR43335:SF4">
    <property type="entry name" value="ABC TRANSPORTER, ATP-BINDING PROTEIN"/>
    <property type="match status" value="1"/>
</dbReference>
<dbReference type="PANTHER" id="PTHR43335">
    <property type="entry name" value="ABC TRANSPORTER, ATP-BINDING PROTEIN"/>
    <property type="match status" value="1"/>
</dbReference>
<dbReference type="SUPFAM" id="SSF52540">
    <property type="entry name" value="P-loop containing nucleoside triphosphate hydrolases"/>
    <property type="match status" value="1"/>
</dbReference>
<sequence length="308" mass="34229">MIEVENLTKKYGDLVAVKNLNFKVEKGKIWGLLGPNAAGKTTTMRILTGYLPATDGKAFVANYDVFEKPNDFKKIIGYLPENVPLYPEMTVHSYLSFVSEIKQIPASQRKEHIEKAVEMSGLEPVRKRLIKNISRGFKQRVGIAQALIHDPQVLVLDEPTAGLDPAQIIEIRKLIKSLKGEQTILLSTHILAEVTQTCDGVVIINEGNLMASGSLEELTASFKEKEGVVIKLKKGGKDVLSLLQKIHGVDEVSHADDEFKIEWTKGKDMRDEITKLIVDKELGLIEMRPLAMNIEDLYLKVISGGVAQ</sequence>
<evidence type="ECO:0000313" key="6">
    <source>
        <dbReference type="EMBL" id="KKN48086.1"/>
    </source>
</evidence>
<evidence type="ECO:0000256" key="3">
    <source>
        <dbReference type="ARBA" id="ARBA00022741"/>
    </source>
</evidence>
<dbReference type="InterPro" id="IPR003593">
    <property type="entry name" value="AAA+_ATPase"/>
</dbReference>
<keyword evidence="4" id="KW-0067">ATP-binding</keyword>
<organism evidence="6">
    <name type="scientific">marine sediment metagenome</name>
    <dbReference type="NCBI Taxonomy" id="412755"/>
    <lineage>
        <taxon>unclassified sequences</taxon>
        <taxon>metagenomes</taxon>
        <taxon>ecological metagenomes</taxon>
    </lineage>
</organism>
<gene>
    <name evidence="6" type="ORF">LCGC14_0656480</name>
</gene>
<dbReference type="PROSITE" id="PS50893">
    <property type="entry name" value="ABC_TRANSPORTER_2"/>
    <property type="match status" value="1"/>
</dbReference>
<evidence type="ECO:0000256" key="1">
    <source>
        <dbReference type="ARBA" id="ARBA00005417"/>
    </source>
</evidence>
<comment type="caution">
    <text evidence="6">The sequence shown here is derived from an EMBL/GenBank/DDBJ whole genome shotgun (WGS) entry which is preliminary data.</text>
</comment>
<dbReference type="Pfam" id="PF00005">
    <property type="entry name" value="ABC_tran"/>
    <property type="match status" value="1"/>
</dbReference>
<dbReference type="InterPro" id="IPR003439">
    <property type="entry name" value="ABC_transporter-like_ATP-bd"/>
</dbReference>
<dbReference type="Gene3D" id="3.40.50.300">
    <property type="entry name" value="P-loop containing nucleotide triphosphate hydrolases"/>
    <property type="match status" value="1"/>
</dbReference>
<proteinExistence type="inferred from homology"/>